<reference evidence="1 2" key="1">
    <citation type="submission" date="2024-01" db="EMBL/GenBank/DDBJ databases">
        <title>Multi-omics insights into the function and evolution of sodium benzoate biodegradation pathways in Benzoatithermus flavus gen. nov., sp. nov. from hot spring.</title>
        <authorList>
            <person name="Hu C.-J."/>
            <person name="Li W.-J."/>
        </authorList>
    </citation>
    <scope>NUCLEOTIDE SEQUENCE [LARGE SCALE GENOMIC DNA]</scope>
    <source>
        <strain evidence="1 2">SYSU G07066</strain>
    </source>
</reference>
<sequence>MAGTVAVPRALPSAEHVVDVHLVWERQVKKLDAMDLGTADEQTFQAVCAQIAHLEDLLLSTPARTLEGAMAQIRRVMTILAQSDLDEREQHGLRLALATLAKLRRA</sequence>
<evidence type="ECO:0000313" key="1">
    <source>
        <dbReference type="EMBL" id="MEK0082550.1"/>
    </source>
</evidence>
<evidence type="ECO:0000313" key="2">
    <source>
        <dbReference type="Proteomes" id="UP001375743"/>
    </source>
</evidence>
<comment type="caution">
    <text evidence="1">The sequence shown here is derived from an EMBL/GenBank/DDBJ whole genome shotgun (WGS) entry which is preliminary data.</text>
</comment>
<protein>
    <submittedName>
        <fullName evidence="1">Uncharacterized protein</fullName>
    </submittedName>
</protein>
<gene>
    <name evidence="1" type="ORF">U1T56_05270</name>
</gene>
<proteinExistence type="predicted"/>
<accession>A0ABU8XMY9</accession>
<dbReference type="EMBL" id="JBBLZC010000004">
    <property type="protein sequence ID" value="MEK0082550.1"/>
    <property type="molecule type" value="Genomic_DNA"/>
</dbReference>
<organism evidence="1 2">
    <name type="scientific">Benzoatithermus flavus</name>
    <dbReference type="NCBI Taxonomy" id="3108223"/>
    <lineage>
        <taxon>Bacteria</taxon>
        <taxon>Pseudomonadati</taxon>
        <taxon>Pseudomonadota</taxon>
        <taxon>Alphaproteobacteria</taxon>
        <taxon>Geminicoccales</taxon>
        <taxon>Geminicoccaceae</taxon>
        <taxon>Benzoatithermus</taxon>
    </lineage>
</organism>
<dbReference type="Proteomes" id="UP001375743">
    <property type="component" value="Unassembled WGS sequence"/>
</dbReference>
<keyword evidence="2" id="KW-1185">Reference proteome</keyword>
<name>A0ABU8XMY9_9PROT</name>